<dbReference type="CDD" id="cd06558">
    <property type="entry name" value="crotonase-like"/>
    <property type="match status" value="1"/>
</dbReference>
<comment type="catalytic activity">
    <reaction evidence="2">
        <text>3-hydroxy-2-methylpropanoyl-CoA + H2O = 3-hydroxy-2-methylpropanoate + CoA + H(+)</text>
        <dbReference type="Rhea" id="RHEA:20888"/>
        <dbReference type="ChEBI" id="CHEBI:11805"/>
        <dbReference type="ChEBI" id="CHEBI:15377"/>
        <dbReference type="ChEBI" id="CHEBI:15378"/>
        <dbReference type="ChEBI" id="CHEBI:57287"/>
        <dbReference type="ChEBI" id="CHEBI:57340"/>
        <dbReference type="EC" id="3.1.2.4"/>
    </reaction>
</comment>
<dbReference type="InterPro" id="IPR032259">
    <property type="entry name" value="HIBYL-CoA-H"/>
</dbReference>
<evidence type="ECO:0000256" key="3">
    <source>
        <dbReference type="SAM" id="MobiDB-lite"/>
    </source>
</evidence>
<protein>
    <recommendedName>
        <fullName evidence="2">3-hydroxyisobutyryl-CoA hydrolase</fullName>
        <shortName evidence="2">HIB-CoA hydrolase</shortName>
        <shortName evidence="2">HIBYL-CoA-H</shortName>
        <ecNumber evidence="2">3.1.2.4</ecNumber>
    </recommendedName>
    <alternativeName>
        <fullName evidence="2">3-hydroxyisobutyryl-coenzyme A hydrolase</fullName>
    </alternativeName>
</protein>
<feature type="compositionally biased region" description="Basic and acidic residues" evidence="3">
    <location>
        <begin position="9"/>
        <end position="22"/>
    </location>
</feature>
<evidence type="ECO:0000256" key="2">
    <source>
        <dbReference type="RuleBase" id="RU369070"/>
    </source>
</evidence>
<evidence type="ECO:0000259" key="5">
    <source>
        <dbReference type="Pfam" id="PF16113"/>
    </source>
</evidence>
<comment type="similarity">
    <text evidence="2">Belongs to the enoyl-CoA hydratase/isomerase family.</text>
</comment>
<accession>A0ABQ7XHD6</accession>
<keyword evidence="4" id="KW-0812">Transmembrane</keyword>
<feature type="transmembrane region" description="Helical" evidence="4">
    <location>
        <begin position="151"/>
        <end position="172"/>
    </location>
</feature>
<keyword evidence="1 2" id="KW-0378">Hydrolase</keyword>
<sequence length="504" mass="55645">SLLLSSSDIETHSKQNKQKQEHKDTFCSKDLGIYFCGGWLVLIMSRRELYVGQLQLLKKMFPGGDKDKFLSISNKIEDAMSQCKQDSPLPPKSITMQRSLSAGSPRFTSRGINLGPPDLRDEWFKVRTVDAGGAAAGGGGKGAGQGQTKKYLFCGLILLLSLPIVIIAYLFVSEALSIQILIYISFAGIKIRDIELVSRAVLPRFYAADVRKDSFERKVVVTANPIVMVEPFVKDYLGGDKVLGTEIEVNPKTMKATGFVKKPGVLVGDLKRLAILKEFGEESPDLGLGDRTSDHDFMSICKVLKLAEYLETWEKDDKTKLILIKGAGRAFSAGGDLKMFYDGRDLKDSCLEVVYKMYWLCYHIHTYKKTQVSLVNGISMGGGASLMVPMKYLQPPEASIGFHTDCGFSYIHSRLPGHLGEFLALTGARLNGKELVAIGMATYFVPSAKTKKTKKTATARTASSSDCDDSESTRLRSGSMKRQYSDIGYLYHKLLKNSMMMTGV</sequence>
<gene>
    <name evidence="6" type="ORF">HID58_013778</name>
</gene>
<dbReference type="Pfam" id="PF16113">
    <property type="entry name" value="ECH_2"/>
    <property type="match status" value="1"/>
</dbReference>
<dbReference type="PANTHER" id="PTHR43176:SF2">
    <property type="entry name" value="3-HYDROXYISOBUTYRYL-COA HYDROLASE-LIKE PROTEIN 5"/>
    <property type="match status" value="1"/>
</dbReference>
<proteinExistence type="inferred from homology"/>
<dbReference type="PANTHER" id="PTHR43176">
    <property type="entry name" value="3-HYDROXYISOBUTYRYL-COA HYDROLASE-RELATED"/>
    <property type="match status" value="1"/>
</dbReference>
<feature type="region of interest" description="Disordered" evidence="3">
    <location>
        <begin position="1"/>
        <end position="22"/>
    </location>
</feature>
<reference evidence="6 7" key="1">
    <citation type="submission" date="2021-05" db="EMBL/GenBank/DDBJ databases">
        <title>Genome Assembly of Synthetic Allotetraploid Brassica napus Reveals Homoeologous Exchanges between Subgenomes.</title>
        <authorList>
            <person name="Davis J.T."/>
        </authorList>
    </citation>
    <scope>NUCLEOTIDE SEQUENCE [LARGE SCALE GENOMIC DNA]</scope>
    <source>
        <strain evidence="7">cv. Da-Ae</strain>
        <tissue evidence="6">Seedling</tissue>
    </source>
</reference>
<evidence type="ECO:0000256" key="1">
    <source>
        <dbReference type="ARBA" id="ARBA00022801"/>
    </source>
</evidence>
<feature type="transmembrane region" description="Helical" evidence="4">
    <location>
        <begin position="31"/>
        <end position="50"/>
    </location>
</feature>
<dbReference type="Gene3D" id="3.90.226.10">
    <property type="entry name" value="2-enoyl-CoA Hydratase, Chain A, domain 1"/>
    <property type="match status" value="1"/>
</dbReference>
<keyword evidence="4" id="KW-0472">Membrane</keyword>
<evidence type="ECO:0000313" key="6">
    <source>
        <dbReference type="EMBL" id="KAH0855324.1"/>
    </source>
</evidence>
<organism evidence="6 7">
    <name type="scientific">Brassica napus</name>
    <name type="common">Rape</name>
    <dbReference type="NCBI Taxonomy" id="3708"/>
    <lineage>
        <taxon>Eukaryota</taxon>
        <taxon>Viridiplantae</taxon>
        <taxon>Streptophyta</taxon>
        <taxon>Embryophyta</taxon>
        <taxon>Tracheophyta</taxon>
        <taxon>Spermatophyta</taxon>
        <taxon>Magnoliopsida</taxon>
        <taxon>eudicotyledons</taxon>
        <taxon>Gunneridae</taxon>
        <taxon>Pentapetalae</taxon>
        <taxon>rosids</taxon>
        <taxon>malvids</taxon>
        <taxon>Brassicales</taxon>
        <taxon>Brassicaceae</taxon>
        <taxon>Brassiceae</taxon>
        <taxon>Brassica</taxon>
    </lineage>
</organism>
<dbReference type="Pfam" id="PF12710">
    <property type="entry name" value="HAD"/>
    <property type="match status" value="1"/>
</dbReference>
<comment type="function">
    <text evidence="2">Hydrolyzes 3-hydroxyisobutyryl-CoA (HIBYL-CoA), a saline catabolite. Has high activity toward isobutyryl-CoA. Could be an isobutyryl-CoA dehydrogenase that functions in valine catabolism.</text>
</comment>
<feature type="domain" description="Enoyl-CoA hydratase/isomerase" evidence="5">
    <location>
        <begin position="303"/>
        <end position="463"/>
    </location>
</feature>
<comment type="pathway">
    <text evidence="2">Amino-acid degradation; L-valine degradation.</text>
</comment>
<dbReference type="Proteomes" id="UP000824890">
    <property type="component" value="Unassembled WGS sequence"/>
</dbReference>
<dbReference type="SUPFAM" id="SSF52096">
    <property type="entry name" value="ClpP/crotonase"/>
    <property type="match status" value="1"/>
</dbReference>
<keyword evidence="7" id="KW-1185">Reference proteome</keyword>
<dbReference type="InterPro" id="IPR045004">
    <property type="entry name" value="ECH_dom"/>
</dbReference>
<feature type="non-terminal residue" evidence="6">
    <location>
        <position position="1"/>
    </location>
</feature>
<keyword evidence="4" id="KW-1133">Transmembrane helix</keyword>
<dbReference type="EMBL" id="JAGKQM010000100">
    <property type="protein sequence ID" value="KAH0855324.1"/>
    <property type="molecule type" value="Genomic_DNA"/>
</dbReference>
<dbReference type="InterPro" id="IPR029045">
    <property type="entry name" value="ClpP/crotonase-like_dom_sf"/>
</dbReference>
<evidence type="ECO:0000313" key="7">
    <source>
        <dbReference type="Proteomes" id="UP000824890"/>
    </source>
</evidence>
<name>A0ABQ7XHD6_BRANA</name>
<dbReference type="EC" id="3.1.2.4" evidence="2"/>
<feature type="region of interest" description="Disordered" evidence="3">
    <location>
        <begin position="455"/>
        <end position="479"/>
    </location>
</feature>
<comment type="caution">
    <text evidence="6">The sequence shown here is derived from an EMBL/GenBank/DDBJ whole genome shotgun (WGS) entry which is preliminary data.</text>
</comment>
<evidence type="ECO:0000256" key="4">
    <source>
        <dbReference type="SAM" id="Phobius"/>
    </source>
</evidence>